<proteinExistence type="predicted"/>
<dbReference type="EMBL" id="SRMP02000025">
    <property type="protein sequence ID" value="MFN0292527.1"/>
    <property type="molecule type" value="Genomic_DNA"/>
</dbReference>
<dbReference type="InterPro" id="IPR036249">
    <property type="entry name" value="Thioredoxin-like_sf"/>
</dbReference>
<dbReference type="Proteomes" id="UP001517367">
    <property type="component" value="Unassembled WGS sequence"/>
</dbReference>
<dbReference type="InterPro" id="IPR013766">
    <property type="entry name" value="Thioredoxin_domain"/>
</dbReference>
<dbReference type="RefSeq" id="WP_138731109.1">
    <property type="nucleotide sequence ID" value="NZ_SRMP02000025.1"/>
</dbReference>
<dbReference type="PANTHER" id="PTHR42852:SF13">
    <property type="entry name" value="PROTEIN DIPZ"/>
    <property type="match status" value="1"/>
</dbReference>
<dbReference type="InterPro" id="IPR050553">
    <property type="entry name" value="Thioredoxin_ResA/DsbE_sf"/>
</dbReference>
<keyword evidence="4" id="KW-1185">Reference proteome</keyword>
<dbReference type="PANTHER" id="PTHR42852">
    <property type="entry name" value="THIOL:DISULFIDE INTERCHANGE PROTEIN DSBE"/>
    <property type="match status" value="1"/>
</dbReference>
<comment type="caution">
    <text evidence="3">The sequence shown here is derived from an EMBL/GenBank/DDBJ whole genome shotgun (WGS) entry which is preliminary data.</text>
</comment>
<dbReference type="SUPFAM" id="SSF52833">
    <property type="entry name" value="Thioredoxin-like"/>
    <property type="match status" value="1"/>
</dbReference>
<sequence length="241" mass="26975">MFKKLTIYVVMAVLCQKKPKASRPKLKAFVLITLLLCLFNAPLVAQTGFNKTTTSSDKAVASPPELTSGAKGGAPLQVGDKLPEIFWTTKHKVYHNGIVKEENLLPFKGQILLIDFWASWCTNCINRFPKVAALSNKYQGVAKILLVNTKGNKDKIGHIDAVYQRLNEDGQSFCLPSIVEDTLINKLLKPTFLPHYVWVGREGKIVAITNSDFVSEEPIRAMHLQNLKLDSLRRQKMEAKP</sequence>
<feature type="region of interest" description="Disordered" evidence="1">
    <location>
        <begin position="53"/>
        <end position="73"/>
    </location>
</feature>
<gene>
    <name evidence="3" type="ORF">E5L68_014070</name>
</gene>
<evidence type="ECO:0000313" key="3">
    <source>
        <dbReference type="EMBL" id="MFN0292527.1"/>
    </source>
</evidence>
<evidence type="ECO:0000259" key="2">
    <source>
        <dbReference type="PROSITE" id="PS51352"/>
    </source>
</evidence>
<dbReference type="Pfam" id="PF00085">
    <property type="entry name" value="Thioredoxin"/>
    <property type="match status" value="1"/>
</dbReference>
<dbReference type="Gene3D" id="3.40.30.10">
    <property type="entry name" value="Glutaredoxin"/>
    <property type="match status" value="1"/>
</dbReference>
<feature type="domain" description="Thioredoxin" evidence="2">
    <location>
        <begin position="76"/>
        <end position="234"/>
    </location>
</feature>
<evidence type="ECO:0000313" key="4">
    <source>
        <dbReference type="Proteomes" id="UP001517367"/>
    </source>
</evidence>
<organism evidence="3 4">
    <name type="scientific">Pedobacter helvus</name>
    <dbReference type="NCBI Taxonomy" id="2563444"/>
    <lineage>
        <taxon>Bacteria</taxon>
        <taxon>Pseudomonadati</taxon>
        <taxon>Bacteroidota</taxon>
        <taxon>Sphingobacteriia</taxon>
        <taxon>Sphingobacteriales</taxon>
        <taxon>Sphingobacteriaceae</taxon>
        <taxon>Pedobacter</taxon>
    </lineage>
</organism>
<accession>A0ABW9JNL0</accession>
<reference evidence="3 4" key="1">
    <citation type="submission" date="2024-12" db="EMBL/GenBank/DDBJ databases">
        <authorList>
            <person name="Hu S."/>
        </authorList>
    </citation>
    <scope>NUCLEOTIDE SEQUENCE [LARGE SCALE GENOMIC DNA]</scope>
    <source>
        <strain evidence="3 4">P-25</strain>
    </source>
</reference>
<protein>
    <submittedName>
        <fullName evidence="3">TlpA family protein disulfide reductase</fullName>
    </submittedName>
</protein>
<name>A0ABW9JNL0_9SPHI</name>
<dbReference type="PROSITE" id="PS51352">
    <property type="entry name" value="THIOREDOXIN_2"/>
    <property type="match status" value="1"/>
</dbReference>
<evidence type="ECO:0000256" key="1">
    <source>
        <dbReference type="SAM" id="MobiDB-lite"/>
    </source>
</evidence>
<dbReference type="CDD" id="cd02966">
    <property type="entry name" value="TlpA_like_family"/>
    <property type="match status" value="1"/>
</dbReference>